<comment type="caution">
    <text evidence="1">The sequence shown here is derived from an EMBL/GenBank/DDBJ whole genome shotgun (WGS) entry which is preliminary data.</text>
</comment>
<accession>A0A0N0MFT2</accession>
<name>A0A0N0MFT2_9PROT</name>
<gene>
    <name evidence="1" type="ORF">GLUCOINTEAF2_0204185</name>
</gene>
<sequence length="99" mass="10839">MGSSPVAMSQYTVGSMSFSMASPNCNVVFPEPVAPPNSTMPLLSLFVSRISCSTICWSRLAGRAGIGRMTMWTPLPRLTEMGERLIRKRRLTLRSSATL</sequence>
<evidence type="ECO:0000313" key="2">
    <source>
        <dbReference type="Proteomes" id="UP000031553"/>
    </source>
</evidence>
<dbReference type="Proteomes" id="UP000031553">
    <property type="component" value="Unassembled WGS sequence"/>
</dbReference>
<evidence type="ECO:0000313" key="1">
    <source>
        <dbReference type="EMBL" id="KPH87124.1"/>
    </source>
</evidence>
<organism evidence="1 2">
    <name type="scientific">Komagataeibacter intermedius AF2</name>
    <dbReference type="NCBI Taxonomy" id="1458464"/>
    <lineage>
        <taxon>Bacteria</taxon>
        <taxon>Pseudomonadati</taxon>
        <taxon>Pseudomonadota</taxon>
        <taxon>Alphaproteobacteria</taxon>
        <taxon>Acetobacterales</taxon>
        <taxon>Acetobacteraceae</taxon>
        <taxon>Komagataeibacter</taxon>
    </lineage>
</organism>
<reference evidence="1 2" key="1">
    <citation type="submission" date="2015-07" db="EMBL/GenBank/DDBJ databases">
        <title>Draft Genome Sequence of Komagataeibacter intermedius Strain AF2, Isolated from Kombucha Tea.</title>
        <authorList>
            <person name="Santos R.A."/>
            <person name="Berretta A.A."/>
            <person name="Barud H.S."/>
            <person name="Ribeiro S.J."/>
            <person name="Gonzalez-Garcia L.N."/>
            <person name="Zucchi T.D."/>
            <person name="Goldman G.H."/>
            <person name="Riano-Pachon D.M."/>
        </authorList>
    </citation>
    <scope>NUCLEOTIDE SEQUENCE [LARGE SCALE GENOMIC DNA]</scope>
    <source>
        <strain evidence="1 2">AF2</strain>
    </source>
</reference>
<protein>
    <submittedName>
        <fullName evidence="1">Uncharacterized protein</fullName>
    </submittedName>
</protein>
<proteinExistence type="predicted"/>
<dbReference type="AlphaFoldDB" id="A0A0N0MFT2"/>
<dbReference type="EMBL" id="JUFX02000149">
    <property type="protein sequence ID" value="KPH87124.1"/>
    <property type="molecule type" value="Genomic_DNA"/>
</dbReference>